<evidence type="ECO:0000256" key="5">
    <source>
        <dbReference type="ARBA" id="ARBA00022840"/>
    </source>
</evidence>
<dbReference type="PANTHER" id="PTHR43297:SF2">
    <property type="entry name" value="DIPEPTIDE TRANSPORT ATP-BINDING PROTEIN DPPD"/>
    <property type="match status" value="1"/>
</dbReference>
<evidence type="ECO:0000256" key="2">
    <source>
        <dbReference type="ARBA" id="ARBA00022448"/>
    </source>
</evidence>
<dbReference type="OrthoDB" id="447368at2759"/>
<dbReference type="Proteomes" id="UP000678499">
    <property type="component" value="Unassembled WGS sequence"/>
</dbReference>
<keyword evidence="2" id="KW-0813">Transport</keyword>
<dbReference type="InterPro" id="IPR003593">
    <property type="entry name" value="AAA+_ATPase"/>
</dbReference>
<dbReference type="GO" id="GO:0016887">
    <property type="term" value="F:ATP hydrolysis activity"/>
    <property type="evidence" value="ECO:0007669"/>
    <property type="project" value="InterPro"/>
</dbReference>
<evidence type="ECO:0000313" key="9">
    <source>
        <dbReference type="Proteomes" id="UP000678499"/>
    </source>
</evidence>
<dbReference type="Pfam" id="PF08352">
    <property type="entry name" value="oligo_HPY"/>
    <property type="match status" value="1"/>
</dbReference>
<dbReference type="GO" id="GO:0005524">
    <property type="term" value="F:ATP binding"/>
    <property type="evidence" value="ECO:0007669"/>
    <property type="project" value="UniProtKB-KW"/>
</dbReference>
<evidence type="ECO:0000259" key="7">
    <source>
        <dbReference type="PROSITE" id="PS50893"/>
    </source>
</evidence>
<keyword evidence="3" id="KW-1003">Cell membrane</keyword>
<dbReference type="Gene3D" id="3.40.50.300">
    <property type="entry name" value="P-loop containing nucleotide triphosphate hydrolases"/>
    <property type="match status" value="1"/>
</dbReference>
<name>A0A7R9GKC0_9CRUS</name>
<dbReference type="GO" id="GO:0015833">
    <property type="term" value="P:peptide transport"/>
    <property type="evidence" value="ECO:0007669"/>
    <property type="project" value="InterPro"/>
</dbReference>
<dbReference type="PROSITE" id="PS50893">
    <property type="entry name" value="ABC_TRANSPORTER_2"/>
    <property type="match status" value="1"/>
</dbReference>
<evidence type="ECO:0000256" key="3">
    <source>
        <dbReference type="ARBA" id="ARBA00022475"/>
    </source>
</evidence>
<dbReference type="CDD" id="cd03257">
    <property type="entry name" value="ABC_NikE_OppD_transporters"/>
    <property type="match status" value="1"/>
</dbReference>
<keyword evidence="5" id="KW-0067">ATP-binding</keyword>
<dbReference type="InterPro" id="IPR050388">
    <property type="entry name" value="ABC_Ni/Peptide_Import"/>
</dbReference>
<comment type="subcellular location">
    <subcellularLocation>
        <location evidence="1">Cell membrane</location>
        <topology evidence="1">Peripheral membrane protein</topology>
    </subcellularLocation>
</comment>
<dbReference type="AlphaFoldDB" id="A0A7R9GKC0"/>
<evidence type="ECO:0000256" key="1">
    <source>
        <dbReference type="ARBA" id="ARBA00004202"/>
    </source>
</evidence>
<feature type="non-terminal residue" evidence="8">
    <location>
        <position position="1"/>
    </location>
</feature>
<keyword evidence="4" id="KW-0547">Nucleotide-binding</keyword>
<evidence type="ECO:0000313" key="8">
    <source>
        <dbReference type="EMBL" id="CAD7285588.1"/>
    </source>
</evidence>
<dbReference type="EMBL" id="OA899489">
    <property type="protein sequence ID" value="CAD7285588.1"/>
    <property type="molecule type" value="Genomic_DNA"/>
</dbReference>
<dbReference type="Pfam" id="PF00005">
    <property type="entry name" value="ABC_tran"/>
    <property type="match status" value="1"/>
</dbReference>
<protein>
    <recommendedName>
        <fullName evidence="7">ABC transporter domain-containing protein</fullName>
    </recommendedName>
</protein>
<keyword evidence="9" id="KW-1185">Reference proteome</keyword>
<keyword evidence="6" id="KW-0472">Membrane</keyword>
<organism evidence="8">
    <name type="scientific">Notodromas monacha</name>
    <dbReference type="NCBI Taxonomy" id="399045"/>
    <lineage>
        <taxon>Eukaryota</taxon>
        <taxon>Metazoa</taxon>
        <taxon>Ecdysozoa</taxon>
        <taxon>Arthropoda</taxon>
        <taxon>Crustacea</taxon>
        <taxon>Oligostraca</taxon>
        <taxon>Ostracoda</taxon>
        <taxon>Podocopa</taxon>
        <taxon>Podocopida</taxon>
        <taxon>Cypridocopina</taxon>
        <taxon>Cypridoidea</taxon>
        <taxon>Cyprididae</taxon>
        <taxon>Notodromas</taxon>
    </lineage>
</organism>
<evidence type="ECO:0000256" key="4">
    <source>
        <dbReference type="ARBA" id="ARBA00022741"/>
    </source>
</evidence>
<dbReference type="InterPro" id="IPR003439">
    <property type="entry name" value="ABC_transporter-like_ATP-bd"/>
</dbReference>
<dbReference type="SUPFAM" id="SSF52540">
    <property type="entry name" value="P-loop containing nucleoside triphosphate hydrolases"/>
    <property type="match status" value="1"/>
</dbReference>
<dbReference type="EMBL" id="CAJPEX010017452">
    <property type="protein sequence ID" value="CAG0925740.1"/>
    <property type="molecule type" value="Genomic_DNA"/>
</dbReference>
<gene>
    <name evidence="8" type="ORF">NMOB1V02_LOCUS13190</name>
</gene>
<dbReference type="PANTHER" id="PTHR43297">
    <property type="entry name" value="OLIGOPEPTIDE TRANSPORT ATP-BINDING PROTEIN APPD"/>
    <property type="match status" value="1"/>
</dbReference>
<feature type="domain" description="ABC transporter" evidence="7">
    <location>
        <begin position="66"/>
        <end position="310"/>
    </location>
</feature>
<dbReference type="InterPro" id="IPR013563">
    <property type="entry name" value="Oligopep_ABC_C"/>
</dbReference>
<accession>A0A7R9GKC0</accession>
<dbReference type="SMART" id="SM00382">
    <property type="entry name" value="AAA"/>
    <property type="match status" value="1"/>
</dbReference>
<sequence length="350" mass="39777">MEMWKFGDYKSYTSLDLLAHVMGIPSPKSDIEGHQVAQVYYQDHDLERIRRRTTIDDGMNATEVLLEVKDFSVRFGDAWVVKAVNFKLYKGQTLGVVGESGSGKSVTAMAIMGLLPKQAHLTGEIWWHGSANPINILVQNQSAMRDLRRQGLGMIFQEPMTALNPSMRCGDQLLEAIDQSSNAHEWVMQWLENVRLPEPQRIFKAYPHELSGGQRQRVMIAMAMMKSPLLLIADEPTTALDVHVQKEILDLIQDLQKNHQTSVLFISHDLGVIRQMSKAVMVMYRGGVMEMDLVDKVFASPQHPYTKNLIACKPRLGKRPKHLPTIADFEKHPDFVPNFETTQERDNRLS</sequence>
<evidence type="ECO:0000256" key="6">
    <source>
        <dbReference type="ARBA" id="ARBA00023136"/>
    </source>
</evidence>
<dbReference type="GO" id="GO:0005886">
    <property type="term" value="C:plasma membrane"/>
    <property type="evidence" value="ECO:0007669"/>
    <property type="project" value="UniProtKB-SubCell"/>
</dbReference>
<dbReference type="PROSITE" id="PS00211">
    <property type="entry name" value="ABC_TRANSPORTER_1"/>
    <property type="match status" value="1"/>
</dbReference>
<proteinExistence type="predicted"/>
<reference evidence="8" key="1">
    <citation type="submission" date="2020-11" db="EMBL/GenBank/DDBJ databases">
        <authorList>
            <person name="Tran Van P."/>
        </authorList>
    </citation>
    <scope>NUCLEOTIDE SEQUENCE</scope>
</reference>
<dbReference type="InterPro" id="IPR027417">
    <property type="entry name" value="P-loop_NTPase"/>
</dbReference>
<dbReference type="InterPro" id="IPR017871">
    <property type="entry name" value="ABC_transporter-like_CS"/>
</dbReference>